<protein>
    <recommendedName>
        <fullName evidence="2">Transglycosylase SLT domain-containing protein</fullName>
    </recommendedName>
</protein>
<dbReference type="SUPFAM" id="SSF53955">
    <property type="entry name" value="Lysozyme-like"/>
    <property type="match status" value="1"/>
</dbReference>
<evidence type="ECO:0008006" key="2">
    <source>
        <dbReference type="Google" id="ProtNLM"/>
    </source>
</evidence>
<feature type="non-terminal residue" evidence="1">
    <location>
        <position position="1"/>
    </location>
</feature>
<evidence type="ECO:0000313" key="1">
    <source>
        <dbReference type="EMBL" id="GAF91139.1"/>
    </source>
</evidence>
<reference evidence="1" key="1">
    <citation type="journal article" date="2014" name="Front. Microbiol.">
        <title>High frequency of phylogenetically diverse reductive dehalogenase-homologous genes in deep subseafloor sedimentary metagenomes.</title>
        <authorList>
            <person name="Kawai M."/>
            <person name="Futagami T."/>
            <person name="Toyoda A."/>
            <person name="Takaki Y."/>
            <person name="Nishi S."/>
            <person name="Hori S."/>
            <person name="Arai W."/>
            <person name="Tsubouchi T."/>
            <person name="Morono Y."/>
            <person name="Uchiyama I."/>
            <person name="Ito T."/>
            <person name="Fujiyama A."/>
            <person name="Inagaki F."/>
            <person name="Takami H."/>
        </authorList>
    </citation>
    <scope>NUCLEOTIDE SEQUENCE</scope>
    <source>
        <strain evidence="1">Expedition CK06-06</strain>
    </source>
</reference>
<comment type="caution">
    <text evidence="1">The sequence shown here is derived from an EMBL/GenBank/DDBJ whole genome shotgun (WGS) entry which is preliminary data.</text>
</comment>
<organism evidence="1">
    <name type="scientific">marine sediment metagenome</name>
    <dbReference type="NCBI Taxonomy" id="412755"/>
    <lineage>
        <taxon>unclassified sequences</taxon>
        <taxon>metagenomes</taxon>
        <taxon>ecological metagenomes</taxon>
    </lineage>
</organism>
<dbReference type="CDD" id="cd00254">
    <property type="entry name" value="LT-like"/>
    <property type="match status" value="1"/>
</dbReference>
<name>X0TD48_9ZZZZ</name>
<gene>
    <name evidence="1" type="ORF">S01H1_20962</name>
</gene>
<dbReference type="EMBL" id="BARS01011548">
    <property type="protein sequence ID" value="GAF91139.1"/>
    <property type="molecule type" value="Genomic_DNA"/>
</dbReference>
<sequence>GLNSPLVLAAYNAGPEAVKKHKGIPPYPETVQYIQRVKSYWNPEQSPNRNKKIFSFRDKSGRLIITNDRNFYLRNKK</sequence>
<dbReference type="InterPro" id="IPR023346">
    <property type="entry name" value="Lysozyme-like_dom_sf"/>
</dbReference>
<dbReference type="Gene3D" id="1.10.530.10">
    <property type="match status" value="1"/>
</dbReference>
<dbReference type="AlphaFoldDB" id="X0TD48"/>
<proteinExistence type="predicted"/>
<accession>X0TD48</accession>